<keyword evidence="3" id="KW-1185">Reference proteome</keyword>
<gene>
    <name evidence="2" type="ORF">VXC91_11595</name>
</gene>
<dbReference type="EMBL" id="JAYWVC010000026">
    <property type="protein sequence ID" value="MED7822604.1"/>
    <property type="molecule type" value="Genomic_DNA"/>
</dbReference>
<sequence>MSLTVPDKDVSFVAEAEADGVGAALDDELEPEPPPRMPERVSPTVPSRSPPPAEADGAGVDVPPPDAPEEDADGSGVPLSPEPESGEEAVPGVLSDGLSAEADAVGSGVSADLDALAEAEGDGEAEASLESWGSRASTHFWYSSTDMLLDGEWSSALANAVLSPTPMKTADGIAARAIALPAGMWNLVNSGFLGAA</sequence>
<feature type="compositionally biased region" description="Low complexity" evidence="1">
    <location>
        <begin position="13"/>
        <end position="24"/>
    </location>
</feature>
<reference evidence="2" key="1">
    <citation type="submission" date="2024-01" db="EMBL/GenBank/DDBJ databases">
        <title>First draft genome sequence data of TA4-1, the type strain of Gram-positive actinobacterium Streptomyces chiangmaiensis.</title>
        <authorList>
            <person name="Yasawong M."/>
            <person name="Nantapong N."/>
        </authorList>
    </citation>
    <scope>NUCLEOTIDE SEQUENCE</scope>
    <source>
        <strain evidence="2">TA4-1</strain>
    </source>
</reference>
<dbReference type="RefSeq" id="WP_329507037.1">
    <property type="nucleotide sequence ID" value="NZ_BAAAYZ010000135.1"/>
</dbReference>
<name>A0ABU7FFA7_9ACTN</name>
<evidence type="ECO:0000313" key="3">
    <source>
        <dbReference type="Proteomes" id="UP001333996"/>
    </source>
</evidence>
<evidence type="ECO:0000313" key="2">
    <source>
        <dbReference type="EMBL" id="MED7822604.1"/>
    </source>
</evidence>
<feature type="region of interest" description="Disordered" evidence="1">
    <location>
        <begin position="1"/>
        <end position="91"/>
    </location>
</feature>
<evidence type="ECO:0000256" key="1">
    <source>
        <dbReference type="SAM" id="MobiDB-lite"/>
    </source>
</evidence>
<accession>A0ABU7FFA7</accession>
<proteinExistence type="predicted"/>
<protein>
    <submittedName>
        <fullName evidence="2">Uncharacterized protein</fullName>
    </submittedName>
</protein>
<organism evidence="2 3">
    <name type="scientific">Streptomyces chiangmaiensis</name>
    <dbReference type="NCBI Taxonomy" id="766497"/>
    <lineage>
        <taxon>Bacteria</taxon>
        <taxon>Bacillati</taxon>
        <taxon>Actinomycetota</taxon>
        <taxon>Actinomycetes</taxon>
        <taxon>Kitasatosporales</taxon>
        <taxon>Streptomycetaceae</taxon>
        <taxon>Streptomyces</taxon>
    </lineage>
</organism>
<comment type="caution">
    <text evidence="2">The sequence shown here is derived from an EMBL/GenBank/DDBJ whole genome shotgun (WGS) entry which is preliminary data.</text>
</comment>
<dbReference type="Proteomes" id="UP001333996">
    <property type="component" value="Unassembled WGS sequence"/>
</dbReference>
<feature type="compositionally biased region" description="Basic and acidic residues" evidence="1">
    <location>
        <begin position="1"/>
        <end position="10"/>
    </location>
</feature>